<accession>D4Z3Z6</accession>
<keyword evidence="2" id="KW-1185">Reference proteome</keyword>
<reference evidence="1 2" key="1">
    <citation type="journal article" date="2010" name="J. Bacteriol.">
        <title>Complete genome sequence of the representative gamma-hexachlorocyclohexane-degrading bacterium Sphingobium japonicum UT26.</title>
        <authorList>
            <person name="Nagata Y."/>
            <person name="Ohtsubo Y."/>
            <person name="Endo R."/>
            <person name="Ichikawa N."/>
            <person name="Ankai A."/>
            <person name="Oguchi A."/>
            <person name="Fukui S."/>
            <person name="Fujita N."/>
            <person name="Tsuda M."/>
        </authorList>
    </citation>
    <scope>NUCLEOTIDE SEQUENCE [LARGE SCALE GENOMIC DNA]</scope>
    <source>
        <strain evidence="2">DSM 16413 / CCM 7287 / MTCC 6362 / UT26 / NBRC 101211 / UT26S</strain>
    </source>
</reference>
<dbReference type="AlphaFoldDB" id="D4Z3Z6"/>
<evidence type="ECO:0000313" key="2">
    <source>
        <dbReference type="Proteomes" id="UP000007753"/>
    </source>
</evidence>
<evidence type="ECO:0000313" key="1">
    <source>
        <dbReference type="EMBL" id="BAI97328.1"/>
    </source>
</evidence>
<dbReference type="HOGENOM" id="CLU_3276812_0_0_5"/>
<organism evidence="1 2">
    <name type="scientific">Sphingobium indicum (strain DSM 16413 / CCM 7287 / MTCC 6362 / UT26 / NBRC 101211 / UT26S)</name>
    <name type="common">Sphingobium japonicum</name>
    <dbReference type="NCBI Taxonomy" id="452662"/>
    <lineage>
        <taxon>Bacteria</taxon>
        <taxon>Pseudomonadati</taxon>
        <taxon>Pseudomonadota</taxon>
        <taxon>Alphaproteobacteria</taxon>
        <taxon>Sphingomonadales</taxon>
        <taxon>Sphingomonadaceae</taxon>
        <taxon>Sphingobium</taxon>
    </lineage>
</organism>
<gene>
    <name evidence="1" type="ordered locus">SJA_C1-24940</name>
</gene>
<dbReference type="Proteomes" id="UP000007753">
    <property type="component" value="Chromosome 1"/>
</dbReference>
<dbReference type="EMBL" id="AP010803">
    <property type="protein sequence ID" value="BAI97328.1"/>
    <property type="molecule type" value="Genomic_DNA"/>
</dbReference>
<proteinExistence type="predicted"/>
<dbReference type="KEGG" id="sjp:SJA_C1-24940"/>
<sequence length="41" mass="4215">MNVDRGLCGGPLKAVGLGMENVAHPLPPVIRPLVAGLVQQP</sequence>
<name>D4Z3Z6_SPHIU</name>
<protein>
    <submittedName>
        <fullName evidence="1">Uncharacterized protein</fullName>
    </submittedName>
</protein>